<reference evidence="1 2" key="1">
    <citation type="journal article" date="2023" name="Sci. Data">
        <title>Genome assembly of the Korean intertidal mud-creeper Batillaria attramentaria.</title>
        <authorList>
            <person name="Patra A.K."/>
            <person name="Ho P.T."/>
            <person name="Jun S."/>
            <person name="Lee S.J."/>
            <person name="Kim Y."/>
            <person name="Won Y.J."/>
        </authorList>
    </citation>
    <scope>NUCLEOTIDE SEQUENCE [LARGE SCALE GENOMIC DNA]</scope>
    <source>
        <strain evidence="1">Wonlab-2016</strain>
    </source>
</reference>
<comment type="caution">
    <text evidence="1">The sequence shown here is derived from an EMBL/GenBank/DDBJ whole genome shotgun (WGS) entry which is preliminary data.</text>
</comment>
<gene>
    <name evidence="1" type="ORF">BaRGS_00016443</name>
</gene>
<dbReference type="EMBL" id="JACVVK020000104">
    <property type="protein sequence ID" value="KAK7492346.1"/>
    <property type="molecule type" value="Genomic_DNA"/>
</dbReference>
<dbReference type="Proteomes" id="UP001519460">
    <property type="component" value="Unassembled WGS sequence"/>
</dbReference>
<proteinExistence type="predicted"/>
<organism evidence="1 2">
    <name type="scientific">Batillaria attramentaria</name>
    <dbReference type="NCBI Taxonomy" id="370345"/>
    <lineage>
        <taxon>Eukaryota</taxon>
        <taxon>Metazoa</taxon>
        <taxon>Spiralia</taxon>
        <taxon>Lophotrochozoa</taxon>
        <taxon>Mollusca</taxon>
        <taxon>Gastropoda</taxon>
        <taxon>Caenogastropoda</taxon>
        <taxon>Sorbeoconcha</taxon>
        <taxon>Cerithioidea</taxon>
        <taxon>Batillariidae</taxon>
        <taxon>Batillaria</taxon>
    </lineage>
</organism>
<evidence type="ECO:0000313" key="2">
    <source>
        <dbReference type="Proteomes" id="UP001519460"/>
    </source>
</evidence>
<evidence type="ECO:0000313" key="1">
    <source>
        <dbReference type="EMBL" id="KAK7492346.1"/>
    </source>
</evidence>
<keyword evidence="2" id="KW-1185">Reference proteome</keyword>
<name>A0ABD0KZ28_9CAEN</name>
<sequence>MLFIAEFEEPQVSCESEHSTVRNFGQTIAPHSVLQRCVSNHSTFDWDGCFSSELEESRFSCVLRSFDRRVADRRNIPADSGAGAVMLKVPSPQYLCSLSVCP</sequence>
<protein>
    <submittedName>
        <fullName evidence="1">Uncharacterized protein</fullName>
    </submittedName>
</protein>
<dbReference type="AlphaFoldDB" id="A0ABD0KZ28"/>
<accession>A0ABD0KZ28</accession>